<evidence type="ECO:0000256" key="6">
    <source>
        <dbReference type="ARBA" id="ARBA00022777"/>
    </source>
</evidence>
<evidence type="ECO:0000256" key="2">
    <source>
        <dbReference type="ARBA" id="ARBA00022553"/>
    </source>
</evidence>
<organism evidence="9 10">
    <name type="scientific">Kluyvera genomosp. 2</name>
    <dbReference type="NCBI Taxonomy" id="2774054"/>
    <lineage>
        <taxon>Bacteria</taxon>
        <taxon>Pseudomonadati</taxon>
        <taxon>Pseudomonadota</taxon>
        <taxon>Gammaproteobacteria</taxon>
        <taxon>Enterobacterales</taxon>
        <taxon>Enterobacteriaceae</taxon>
        <taxon>Kluyvera</taxon>
    </lineage>
</organism>
<feature type="modified residue" description="Phosphocysteine; by EIIA" evidence="7">
    <location>
        <position position="12"/>
    </location>
</feature>
<dbReference type="CDD" id="cd05564">
    <property type="entry name" value="PTS_IIB_chitobiose_lichenan"/>
    <property type="match status" value="1"/>
</dbReference>
<name>A0A2T2Y6L4_9ENTR</name>
<dbReference type="Proteomes" id="UP000240892">
    <property type="component" value="Unassembled WGS sequence"/>
</dbReference>
<dbReference type="RefSeq" id="WP_106924606.1">
    <property type="nucleotide sequence ID" value="NZ_CABMMU010000002.1"/>
</dbReference>
<keyword evidence="4" id="KW-0808">Transferase</keyword>
<evidence type="ECO:0000313" key="10">
    <source>
        <dbReference type="Proteomes" id="UP000240892"/>
    </source>
</evidence>
<evidence type="ECO:0000256" key="3">
    <source>
        <dbReference type="ARBA" id="ARBA00022597"/>
    </source>
</evidence>
<protein>
    <submittedName>
        <fullName evidence="9">PTS sugar transporter subunit IIB</fullName>
    </submittedName>
</protein>
<evidence type="ECO:0000256" key="5">
    <source>
        <dbReference type="ARBA" id="ARBA00022683"/>
    </source>
</evidence>
<evidence type="ECO:0000256" key="7">
    <source>
        <dbReference type="PROSITE-ProRule" id="PRU00423"/>
    </source>
</evidence>
<dbReference type="InterPro" id="IPR013012">
    <property type="entry name" value="PTS_EIIB_3"/>
</dbReference>
<keyword evidence="6" id="KW-0418">Kinase</keyword>
<evidence type="ECO:0000256" key="1">
    <source>
        <dbReference type="ARBA" id="ARBA00022448"/>
    </source>
</evidence>
<dbReference type="AlphaFoldDB" id="A0A2T2Y6L4"/>
<gene>
    <name evidence="9" type="ORF">C8256_03195</name>
</gene>
<keyword evidence="2" id="KW-0597">Phosphoprotein</keyword>
<dbReference type="GO" id="GO:0009401">
    <property type="term" value="P:phosphoenolpyruvate-dependent sugar phosphotransferase system"/>
    <property type="evidence" value="ECO:0007669"/>
    <property type="project" value="UniProtKB-KW"/>
</dbReference>
<keyword evidence="3 9" id="KW-0762">Sugar transport</keyword>
<dbReference type="PANTHER" id="PTHR34581:SF2">
    <property type="entry name" value="PTS SYSTEM N,N'-DIACETYLCHITOBIOSE-SPECIFIC EIIB COMPONENT"/>
    <property type="match status" value="1"/>
</dbReference>
<comment type="caution">
    <text evidence="9">The sequence shown here is derived from an EMBL/GenBank/DDBJ whole genome shotgun (WGS) entry which is preliminary data.</text>
</comment>
<keyword evidence="1" id="KW-0813">Transport</keyword>
<dbReference type="Pfam" id="PF02302">
    <property type="entry name" value="PTS_IIB"/>
    <property type="match status" value="1"/>
</dbReference>
<accession>A0A2T2Y6L4</accession>
<dbReference type="PROSITE" id="PS51100">
    <property type="entry name" value="PTS_EIIB_TYPE_3"/>
    <property type="match status" value="1"/>
</dbReference>
<dbReference type="GO" id="GO:0016301">
    <property type="term" value="F:kinase activity"/>
    <property type="evidence" value="ECO:0007669"/>
    <property type="project" value="UniProtKB-KW"/>
</dbReference>
<sequence length="119" mass="13071">MNYQNLSILLVCNLGASTSVMVSKMREVVDNSEVLKGQNIRIDARSAGDLNTYIADYDLVMVGPQMKHKFPELAAIAGQYAKPIEVIDSQAYGLADGALILKQALYLYHLNRPAKEGVK</sequence>
<dbReference type="InterPro" id="IPR036095">
    <property type="entry name" value="PTS_EIIB-like_sf"/>
</dbReference>
<dbReference type="SUPFAM" id="SSF52794">
    <property type="entry name" value="PTS system IIB component-like"/>
    <property type="match status" value="1"/>
</dbReference>
<keyword evidence="5" id="KW-0598">Phosphotransferase system</keyword>
<reference evidence="9 10" key="1">
    <citation type="submission" date="2018-03" db="EMBL/GenBank/DDBJ databases">
        <title>First report of an OXA-48+CTX-M-M-producing Kluyvera ascorbata clone recovered from patients admitted in a University Hospital in Madrid, Spain.</title>
        <authorList>
            <person name="Hernandez-Garcia M."/>
            <person name="Leon-Sampedro R."/>
            <person name="Perez-Viso B."/>
            <person name="Morosini M.I."/>
            <person name="Lopez-Fresnena N."/>
            <person name="Coque T.M."/>
            <person name="Bonten M."/>
            <person name="Malhotra-Kumar S."/>
            <person name="Ruiz-Garbajosa P."/>
            <person name="Canton R."/>
        </authorList>
    </citation>
    <scope>NUCLEOTIDE SEQUENCE [LARGE SCALE GENOMIC DNA]</scope>
    <source>
        <strain evidence="9 10">KA2</strain>
    </source>
</reference>
<evidence type="ECO:0000313" key="9">
    <source>
        <dbReference type="EMBL" id="PSR48170.1"/>
    </source>
</evidence>
<dbReference type="InterPro" id="IPR051819">
    <property type="entry name" value="PTS_sugar-specific_EIIB"/>
</dbReference>
<dbReference type="Gene3D" id="3.40.50.2300">
    <property type="match status" value="1"/>
</dbReference>
<evidence type="ECO:0000259" key="8">
    <source>
        <dbReference type="PROSITE" id="PS51100"/>
    </source>
</evidence>
<dbReference type="EMBL" id="PYHO01000002">
    <property type="protein sequence ID" value="PSR48170.1"/>
    <property type="molecule type" value="Genomic_DNA"/>
</dbReference>
<dbReference type="PANTHER" id="PTHR34581">
    <property type="entry name" value="PTS SYSTEM N,N'-DIACETYLCHITOBIOSE-SPECIFIC EIIB COMPONENT"/>
    <property type="match status" value="1"/>
</dbReference>
<proteinExistence type="predicted"/>
<dbReference type="InterPro" id="IPR003501">
    <property type="entry name" value="PTS_EIIB_2/3"/>
</dbReference>
<dbReference type="GO" id="GO:0008982">
    <property type="term" value="F:protein-N(PI)-phosphohistidine-sugar phosphotransferase activity"/>
    <property type="evidence" value="ECO:0007669"/>
    <property type="project" value="InterPro"/>
</dbReference>
<evidence type="ECO:0000256" key="4">
    <source>
        <dbReference type="ARBA" id="ARBA00022679"/>
    </source>
</evidence>
<keyword evidence="10" id="KW-1185">Reference proteome</keyword>
<feature type="domain" description="PTS EIIB type-3" evidence="8">
    <location>
        <begin position="5"/>
        <end position="114"/>
    </location>
</feature>